<name>A0A8X8H382_9RHOB</name>
<sequence length="457" mass="46429">MPDVSPILALPYILPAQAQKHVTHNEALRLLDLLVQPVVADRSLTTPPPDPAPGARHIVAAGGLGAWAGQDGTIAQWQGSGWAFVVPQAGWQVHVLAEQADVVFHAGVWQAAAERPLTVQRLGVSASPDATNRLAVSAAASLFSHAGAGHQMKINKTAAADTASLLFQSGWSGRAEMGLAGSDDFTVKVSPDGSLFLEALRAEAATGRVIAAHGMQVQGAISGTAVTQGPTDSTAGRLLKAGDFGLGGAQAPVLTDLTQAIAPGLYSFAENSATGSPGTGSFDCALLVCGAGVAGAGEAFVALRRSASVTSQRLWIGARMAATGAIAWTELRHAGNLLGAVSQSGGLPTGAVIERGSNANGSYVRFADGTQICRHAPTVTNIDVLSGGIYMSDTLGWTFPAVFSGAPVVSGTASVDRGWVARGASAASSTSATLRACRSVSATAVITLHVMAVGQWF</sequence>
<evidence type="ECO:0000313" key="1">
    <source>
        <dbReference type="EMBL" id="NUB46511.1"/>
    </source>
</evidence>
<reference evidence="1" key="1">
    <citation type="submission" date="2020-05" db="EMBL/GenBank/DDBJ databases">
        <title>Fertoebacter nigrum gen. nov., sp. nov., a new member of the family Rhodobacteraceae.</title>
        <authorList>
            <person name="Szuroczki S."/>
            <person name="Abbaszade G."/>
            <person name="Buni D."/>
            <person name="Schumann P."/>
            <person name="Toth E."/>
        </authorList>
    </citation>
    <scope>NUCLEOTIDE SEQUENCE</scope>
    <source>
        <strain evidence="1">RG-N-1a</strain>
    </source>
</reference>
<dbReference type="Proteomes" id="UP000484076">
    <property type="component" value="Unassembled WGS sequence"/>
</dbReference>
<dbReference type="EMBL" id="WHUT02000016">
    <property type="protein sequence ID" value="NUB46511.1"/>
    <property type="molecule type" value="Genomic_DNA"/>
</dbReference>
<dbReference type="Pfam" id="PF10983">
    <property type="entry name" value="DUF2793"/>
    <property type="match status" value="1"/>
</dbReference>
<dbReference type="InterPro" id="IPR021251">
    <property type="entry name" value="DUF2793"/>
</dbReference>
<keyword evidence="2" id="KW-1185">Reference proteome</keyword>
<gene>
    <name evidence="1" type="ORF">GEU84_019130</name>
</gene>
<evidence type="ECO:0000313" key="2">
    <source>
        <dbReference type="Proteomes" id="UP000484076"/>
    </source>
</evidence>
<dbReference type="AlphaFoldDB" id="A0A8X8H382"/>
<protein>
    <submittedName>
        <fullName evidence="1">DUF2793 domain-containing protein</fullName>
    </submittedName>
</protein>
<dbReference type="RefSeq" id="WP_152828505.1">
    <property type="nucleotide sequence ID" value="NZ_WHUT02000016.1"/>
</dbReference>
<accession>A0A8X8H382</accession>
<organism evidence="1 2">
    <name type="scientific">Fertoeibacter niger</name>
    <dbReference type="NCBI Taxonomy" id="2656921"/>
    <lineage>
        <taxon>Bacteria</taxon>
        <taxon>Pseudomonadati</taxon>
        <taxon>Pseudomonadota</taxon>
        <taxon>Alphaproteobacteria</taxon>
        <taxon>Rhodobacterales</taxon>
        <taxon>Paracoccaceae</taxon>
        <taxon>Fertoeibacter</taxon>
    </lineage>
</organism>
<proteinExistence type="predicted"/>
<comment type="caution">
    <text evidence="1">The sequence shown here is derived from an EMBL/GenBank/DDBJ whole genome shotgun (WGS) entry which is preliminary data.</text>
</comment>